<dbReference type="GO" id="GO:0005882">
    <property type="term" value="C:intermediate filament"/>
    <property type="evidence" value="ECO:0007669"/>
    <property type="project" value="UniProtKB-KW"/>
</dbReference>
<feature type="non-terminal residue" evidence="7">
    <location>
        <position position="125"/>
    </location>
</feature>
<evidence type="ECO:0000313" key="8">
    <source>
        <dbReference type="Proteomes" id="UP000627253"/>
    </source>
</evidence>
<feature type="region of interest" description="Disordered" evidence="6">
    <location>
        <begin position="73"/>
        <end position="99"/>
    </location>
</feature>
<dbReference type="PANTHER" id="PTHR31203">
    <property type="entry name" value="BETA-KERATIN-RELATED PROTEIN-RELATED"/>
    <property type="match status" value="1"/>
</dbReference>
<keyword evidence="4" id="KW-0007">Acetylation</keyword>
<evidence type="ECO:0000256" key="5">
    <source>
        <dbReference type="RuleBase" id="RU364002"/>
    </source>
</evidence>
<feature type="compositionally biased region" description="Low complexity" evidence="6">
    <location>
        <begin position="79"/>
        <end position="92"/>
    </location>
</feature>
<feature type="non-terminal residue" evidence="7">
    <location>
        <position position="1"/>
    </location>
</feature>
<name>A0A852IKG0_9PICI</name>
<gene>
    <name evidence="7" type="primary">Krsc_1</name>
    <name evidence="7" type="ORF">TRILEU_R01687</name>
</gene>
<protein>
    <recommendedName>
        <fullName evidence="5">Keratin</fullName>
    </recommendedName>
</protein>
<evidence type="ECO:0000313" key="7">
    <source>
        <dbReference type="EMBL" id="NXX43996.1"/>
    </source>
</evidence>
<dbReference type="EMBL" id="WAAF01009349">
    <property type="protein sequence ID" value="NXX43996.1"/>
    <property type="molecule type" value="Genomic_DNA"/>
</dbReference>
<comment type="similarity">
    <text evidence="1 5">Belongs to the avian keratin family.</text>
</comment>
<proteinExistence type="inferred from homology"/>
<dbReference type="Pfam" id="PF02422">
    <property type="entry name" value="Keratin"/>
    <property type="match status" value="1"/>
</dbReference>
<organism evidence="7 8">
    <name type="scientific">Tricholaema leucomelas</name>
    <name type="common">pied barbet</name>
    <dbReference type="NCBI Taxonomy" id="240729"/>
    <lineage>
        <taxon>Eukaryota</taxon>
        <taxon>Metazoa</taxon>
        <taxon>Chordata</taxon>
        <taxon>Craniata</taxon>
        <taxon>Vertebrata</taxon>
        <taxon>Euteleostomi</taxon>
        <taxon>Archelosauria</taxon>
        <taxon>Archosauria</taxon>
        <taxon>Dinosauria</taxon>
        <taxon>Saurischia</taxon>
        <taxon>Theropoda</taxon>
        <taxon>Coelurosauria</taxon>
        <taxon>Aves</taxon>
        <taxon>Neognathae</taxon>
        <taxon>Neoaves</taxon>
        <taxon>Telluraves</taxon>
        <taxon>Coraciimorphae</taxon>
        <taxon>Piciformes</taxon>
        <taxon>Lybiidae</taxon>
        <taxon>Tricholaema lacrymosa</taxon>
    </lineage>
</organism>
<dbReference type="PANTHER" id="PTHR31203:SF1">
    <property type="entry name" value="BETA-KERATIN-RELATED PROTEIN-RELATED"/>
    <property type="match status" value="1"/>
</dbReference>
<evidence type="ECO:0000256" key="6">
    <source>
        <dbReference type="SAM" id="MobiDB-lite"/>
    </source>
</evidence>
<sequence length="125" mass="12108">MSCYPSPRCLPPCEVSCPQPCAYSTTLGPSIASCGDSTAVVYGPPVCIKFPGPLVANCPQETIVGAAVPNLSSLGGGSASSSWGTSRMLSSSGSGGYSSSGGYSGSGGYFGSGGSSWRGGSCASG</sequence>
<dbReference type="InterPro" id="IPR003461">
    <property type="entry name" value="Keratin"/>
</dbReference>
<keyword evidence="8" id="KW-1185">Reference proteome</keyword>
<evidence type="ECO:0000256" key="4">
    <source>
        <dbReference type="ARBA" id="ARBA00022990"/>
    </source>
</evidence>
<dbReference type="Proteomes" id="UP000627253">
    <property type="component" value="Unassembled WGS sequence"/>
</dbReference>
<dbReference type="AlphaFoldDB" id="A0A852IKG0"/>
<dbReference type="GO" id="GO:0005200">
    <property type="term" value="F:structural constituent of cytoskeleton"/>
    <property type="evidence" value="ECO:0007669"/>
    <property type="project" value="InterPro"/>
</dbReference>
<comment type="subunit">
    <text evidence="2 5">The avian keratins (F-ker, S-ker, C-ker and B-ker) are a complex mixture of very similar polypeptides.</text>
</comment>
<evidence type="ECO:0000256" key="2">
    <source>
        <dbReference type="ARBA" id="ARBA00011806"/>
    </source>
</evidence>
<accession>A0A852IKG0</accession>
<reference evidence="7" key="1">
    <citation type="submission" date="2020-02" db="EMBL/GenBank/DDBJ databases">
        <title>Bird 10,000 Genomes (B10K) Project - Family phase.</title>
        <authorList>
            <person name="Zhang G."/>
        </authorList>
    </citation>
    <scope>NUCLEOTIDE SEQUENCE</scope>
    <source>
        <strain evidence="7">B10K-DU-002-37</strain>
        <tissue evidence="7">Muscle</tissue>
    </source>
</reference>
<dbReference type="OrthoDB" id="9380305at2759"/>
<comment type="caution">
    <text evidence="7">The sequence shown here is derived from an EMBL/GenBank/DDBJ whole genome shotgun (WGS) entry which is preliminary data.</text>
</comment>
<evidence type="ECO:0000256" key="3">
    <source>
        <dbReference type="ARBA" id="ARBA00022744"/>
    </source>
</evidence>
<evidence type="ECO:0000256" key="1">
    <source>
        <dbReference type="ARBA" id="ARBA00008702"/>
    </source>
</evidence>
<keyword evidence="3 5" id="KW-0416">Keratin</keyword>